<dbReference type="GO" id="GO:0019391">
    <property type="term" value="P:glucuronoside catabolic process"/>
    <property type="evidence" value="ECO:0007669"/>
    <property type="project" value="TreeGrafter"/>
</dbReference>
<comment type="caution">
    <text evidence="4">The sequence shown here is derived from an EMBL/GenBank/DDBJ whole genome shotgun (WGS) entry which is preliminary data.</text>
</comment>
<dbReference type="PROSITE" id="PS00719">
    <property type="entry name" value="GLYCOSYL_HYDROL_F2_1"/>
    <property type="match status" value="1"/>
</dbReference>
<dbReference type="Pfam" id="PF02837">
    <property type="entry name" value="Glyco_hydro_2_N"/>
    <property type="match status" value="1"/>
</dbReference>
<dbReference type="Gene3D" id="3.20.20.80">
    <property type="entry name" value="Glycosidases"/>
    <property type="match status" value="1"/>
</dbReference>
<proteinExistence type="inferred from homology"/>
<organism evidence="4 5">
    <name type="scientific">Armadillidium nasatum</name>
    <dbReference type="NCBI Taxonomy" id="96803"/>
    <lineage>
        <taxon>Eukaryota</taxon>
        <taxon>Metazoa</taxon>
        <taxon>Ecdysozoa</taxon>
        <taxon>Arthropoda</taxon>
        <taxon>Crustacea</taxon>
        <taxon>Multicrustacea</taxon>
        <taxon>Malacostraca</taxon>
        <taxon>Eumalacostraca</taxon>
        <taxon>Peracarida</taxon>
        <taxon>Isopoda</taxon>
        <taxon>Oniscidea</taxon>
        <taxon>Crinocheta</taxon>
        <taxon>Armadillidiidae</taxon>
        <taxon>Armadillidium</taxon>
    </lineage>
</organism>
<evidence type="ECO:0000313" key="5">
    <source>
        <dbReference type="Proteomes" id="UP000326759"/>
    </source>
</evidence>
<protein>
    <submittedName>
        <fullName evidence="4">Beta-glucuronidase</fullName>
    </submittedName>
</protein>
<sequence length="303" mass="34629">MTCYMTRNDKKNLKVRYGRTFQIPKHWGGNDIRKVLRLGAAHYNSIVYVNGEEVTRHEGGHLPIMADISDKLYPGEENFLTICINNTLTPDTIPQGKITHHDDLSRYPPDYFAQSLDFDFFNYAGIHRPVYIYTTPETYIEDILVVTNVTGTTGSISYNITANSISGSLEEIFGRGFDYGLTIKDFSLIKWLGANSFRTSHYPYAEELLDIADEEGIMIIDESPAIGLKQVADATRKTNRPPGCMKGLFTRSRQPKMAAHVMKYRYWNLANELYNISLPKPQKSNCPINREENEIFHDKKILI</sequence>
<evidence type="ECO:0000256" key="1">
    <source>
        <dbReference type="ARBA" id="ARBA00007401"/>
    </source>
</evidence>
<dbReference type="AlphaFoldDB" id="A0A5N5SIZ5"/>
<dbReference type="Gene3D" id="2.60.120.260">
    <property type="entry name" value="Galactose-binding domain-like"/>
    <property type="match status" value="1"/>
</dbReference>
<dbReference type="GO" id="GO:0005975">
    <property type="term" value="P:carbohydrate metabolic process"/>
    <property type="evidence" value="ECO:0007669"/>
    <property type="project" value="InterPro"/>
</dbReference>
<feature type="domain" description="Glycoside hydrolase family 2 catalytic" evidence="2">
    <location>
        <begin position="171"/>
        <end position="230"/>
    </location>
</feature>
<dbReference type="OrthoDB" id="408532at2759"/>
<dbReference type="EMBL" id="SEYY01024712">
    <property type="protein sequence ID" value="KAB7493947.1"/>
    <property type="molecule type" value="Genomic_DNA"/>
</dbReference>
<dbReference type="InterPro" id="IPR006104">
    <property type="entry name" value="Glyco_hydro_2_N"/>
</dbReference>
<dbReference type="SUPFAM" id="SSF51445">
    <property type="entry name" value="(Trans)glycosidases"/>
    <property type="match status" value="1"/>
</dbReference>
<dbReference type="PANTHER" id="PTHR10066">
    <property type="entry name" value="BETA-GLUCURONIDASE"/>
    <property type="match status" value="1"/>
</dbReference>
<keyword evidence="5" id="KW-1185">Reference proteome</keyword>
<dbReference type="SUPFAM" id="SSF49785">
    <property type="entry name" value="Galactose-binding domain-like"/>
    <property type="match status" value="1"/>
</dbReference>
<gene>
    <name evidence="4" type="primary">GUSB_0</name>
    <name evidence="4" type="ORF">Anas_12292</name>
</gene>
<evidence type="ECO:0000313" key="4">
    <source>
        <dbReference type="EMBL" id="KAB7493947.1"/>
    </source>
</evidence>
<name>A0A5N5SIZ5_9CRUS</name>
<feature type="domain" description="Glycosyl hydrolases family 2 sugar binding" evidence="3">
    <location>
        <begin position="11"/>
        <end position="136"/>
    </location>
</feature>
<dbReference type="InterPro" id="IPR017853">
    <property type="entry name" value="GH"/>
</dbReference>
<evidence type="ECO:0000259" key="2">
    <source>
        <dbReference type="Pfam" id="PF02836"/>
    </source>
</evidence>
<reference evidence="4 5" key="1">
    <citation type="journal article" date="2019" name="PLoS Biol.">
        <title>Sex chromosomes control vertical transmission of feminizing Wolbachia symbionts in an isopod.</title>
        <authorList>
            <person name="Becking T."/>
            <person name="Chebbi M.A."/>
            <person name="Giraud I."/>
            <person name="Moumen B."/>
            <person name="Laverre T."/>
            <person name="Caubet Y."/>
            <person name="Peccoud J."/>
            <person name="Gilbert C."/>
            <person name="Cordaux R."/>
        </authorList>
    </citation>
    <scope>NUCLEOTIDE SEQUENCE [LARGE SCALE GENOMIC DNA]</scope>
    <source>
        <strain evidence="4">ANa2</strain>
        <tissue evidence="4">Whole body excluding digestive tract and cuticle</tissue>
    </source>
</reference>
<dbReference type="GO" id="GO:0030246">
    <property type="term" value="F:carbohydrate binding"/>
    <property type="evidence" value="ECO:0007669"/>
    <property type="project" value="TreeGrafter"/>
</dbReference>
<comment type="similarity">
    <text evidence="1">Belongs to the glycosyl hydrolase 2 family.</text>
</comment>
<dbReference type="InterPro" id="IPR006103">
    <property type="entry name" value="Glyco_hydro_2_cat"/>
</dbReference>
<accession>A0A5N5SIZ5</accession>
<dbReference type="GO" id="GO:0004566">
    <property type="term" value="F:beta-glucuronidase activity"/>
    <property type="evidence" value="ECO:0007669"/>
    <property type="project" value="TreeGrafter"/>
</dbReference>
<dbReference type="InterPro" id="IPR008979">
    <property type="entry name" value="Galactose-bd-like_sf"/>
</dbReference>
<dbReference type="InterPro" id="IPR023230">
    <property type="entry name" value="Glyco_hydro_2_CS"/>
</dbReference>
<dbReference type="Proteomes" id="UP000326759">
    <property type="component" value="Unassembled WGS sequence"/>
</dbReference>
<evidence type="ECO:0000259" key="3">
    <source>
        <dbReference type="Pfam" id="PF02837"/>
    </source>
</evidence>
<dbReference type="PANTHER" id="PTHR10066:SF67">
    <property type="entry name" value="BETA-GLUCURONIDASE"/>
    <property type="match status" value="1"/>
</dbReference>
<dbReference type="Pfam" id="PF02836">
    <property type="entry name" value="Glyco_hydro_2_C"/>
    <property type="match status" value="1"/>
</dbReference>